<dbReference type="CDD" id="cd00190">
    <property type="entry name" value="Tryp_SPc"/>
    <property type="match status" value="1"/>
</dbReference>
<accession>B0WXA3</accession>
<comment type="similarity">
    <text evidence="8">Belongs to the peptidase S1 family. CLIP subfamily.</text>
</comment>
<dbReference type="InParanoid" id="B0WXA3"/>
<dbReference type="HOGENOM" id="CLU_006842_22_1_1"/>
<dbReference type="SUPFAM" id="SSF50494">
    <property type="entry name" value="Trypsin-like serine proteases"/>
    <property type="match status" value="2"/>
</dbReference>
<evidence type="ECO:0000256" key="1">
    <source>
        <dbReference type="ARBA" id="ARBA00004613"/>
    </source>
</evidence>
<evidence type="ECO:0000256" key="3">
    <source>
        <dbReference type="ARBA" id="ARBA00022588"/>
    </source>
</evidence>
<evidence type="ECO:0000313" key="12">
    <source>
        <dbReference type="EnsemblMetazoa" id="CPIJ011477-PA"/>
    </source>
</evidence>
<keyword evidence="9" id="KW-0720">Serine protease</keyword>
<keyword evidence="9" id="KW-0378">Hydrolase</keyword>
<dbReference type="EMBL" id="DS232160">
    <property type="protein sequence ID" value="EDS36364.1"/>
    <property type="molecule type" value="Genomic_DNA"/>
</dbReference>
<dbReference type="Gene3D" id="2.40.10.10">
    <property type="entry name" value="Trypsin-like serine proteases"/>
    <property type="match status" value="2"/>
</dbReference>
<dbReference type="KEGG" id="cqu:CpipJ_CPIJ011477"/>
<dbReference type="PROSITE" id="PS50240">
    <property type="entry name" value="TRYPSIN_DOM"/>
    <property type="match status" value="2"/>
</dbReference>
<keyword evidence="5" id="KW-0391">Immunity</keyword>
<organism>
    <name type="scientific">Culex quinquefasciatus</name>
    <name type="common">Southern house mosquito</name>
    <name type="synonym">Culex pungens</name>
    <dbReference type="NCBI Taxonomy" id="7176"/>
    <lineage>
        <taxon>Eukaryota</taxon>
        <taxon>Metazoa</taxon>
        <taxon>Ecdysozoa</taxon>
        <taxon>Arthropoda</taxon>
        <taxon>Hexapoda</taxon>
        <taxon>Insecta</taxon>
        <taxon>Pterygota</taxon>
        <taxon>Neoptera</taxon>
        <taxon>Endopterygota</taxon>
        <taxon>Diptera</taxon>
        <taxon>Nematocera</taxon>
        <taxon>Culicoidea</taxon>
        <taxon>Culicidae</taxon>
        <taxon>Culicinae</taxon>
        <taxon>Culicini</taxon>
        <taxon>Culex</taxon>
        <taxon>Culex</taxon>
    </lineage>
</organism>
<dbReference type="VEuPathDB" id="VectorBase:CPIJ011477"/>
<feature type="domain" description="Peptidase S1" evidence="10">
    <location>
        <begin position="503"/>
        <end position="728"/>
    </location>
</feature>
<dbReference type="MEROPS" id="S01.200"/>
<evidence type="ECO:0000256" key="7">
    <source>
        <dbReference type="ARBA" id="ARBA00023180"/>
    </source>
</evidence>
<keyword evidence="13" id="KW-1185">Reference proteome</keyword>
<dbReference type="InterPro" id="IPR051333">
    <property type="entry name" value="CLIP_Serine_Protease"/>
</dbReference>
<dbReference type="eggNOG" id="KOG3627">
    <property type="taxonomic scope" value="Eukaryota"/>
</dbReference>
<proteinExistence type="inferred from homology"/>
<evidence type="ECO:0000256" key="9">
    <source>
        <dbReference type="RuleBase" id="RU363034"/>
    </source>
</evidence>
<dbReference type="PROSITE" id="PS00134">
    <property type="entry name" value="TRYPSIN_HIS"/>
    <property type="match status" value="1"/>
</dbReference>
<dbReference type="PANTHER" id="PTHR24260:SF147">
    <property type="entry name" value="EG:BACR7A4.3 PROTEIN-RELATED"/>
    <property type="match status" value="1"/>
</dbReference>
<protein>
    <recommendedName>
        <fullName evidence="10">Peptidase S1 domain-containing protein</fullName>
    </recommendedName>
</protein>
<keyword evidence="7" id="KW-0325">Glycoprotein</keyword>
<keyword evidence="3" id="KW-0399">Innate immunity</keyword>
<keyword evidence="9" id="KW-0645">Protease</keyword>
<reference evidence="11" key="1">
    <citation type="submission" date="2007-03" db="EMBL/GenBank/DDBJ databases">
        <title>Annotation of Culex pipiens quinquefasciatus.</title>
        <authorList>
            <consortium name="The Broad Institute Genome Sequencing Platform"/>
            <person name="Atkinson P.W."/>
            <person name="Hemingway J."/>
            <person name="Christensen B.M."/>
            <person name="Higgs S."/>
            <person name="Kodira C."/>
            <person name="Hannick L."/>
            <person name="Megy K."/>
            <person name="O'Leary S."/>
            <person name="Pearson M."/>
            <person name="Haas B.J."/>
            <person name="Mauceli E."/>
            <person name="Wortman J.R."/>
            <person name="Lee N.H."/>
            <person name="Guigo R."/>
            <person name="Stanke M."/>
            <person name="Alvarado L."/>
            <person name="Amedeo P."/>
            <person name="Antoine C.H."/>
            <person name="Arensburger P."/>
            <person name="Bidwell S.L."/>
            <person name="Crawford M."/>
            <person name="Camaro F."/>
            <person name="Devon K."/>
            <person name="Engels R."/>
            <person name="Hammond M."/>
            <person name="Howarth C."/>
            <person name="Koehrsen M."/>
            <person name="Lawson D."/>
            <person name="Montgomery P."/>
            <person name="Nene V."/>
            <person name="Nusbaum C."/>
            <person name="Puiu D."/>
            <person name="Romero-Severson J."/>
            <person name="Severson D.W."/>
            <person name="Shumway M."/>
            <person name="Sisk P."/>
            <person name="Stolte C."/>
            <person name="Zeng Q."/>
            <person name="Eisenstadt E."/>
            <person name="Fraser-Liggett C."/>
            <person name="Strausberg R."/>
            <person name="Galagan J."/>
            <person name="Birren B."/>
            <person name="Collins F.H."/>
        </authorList>
    </citation>
    <scope>NUCLEOTIDE SEQUENCE [LARGE SCALE GENOMIC DNA]</scope>
    <source>
        <strain evidence="11">JHB</strain>
    </source>
</reference>
<reference evidence="12" key="2">
    <citation type="submission" date="2020-05" db="UniProtKB">
        <authorList>
            <consortium name="EnsemblMetazoa"/>
        </authorList>
    </citation>
    <scope>IDENTIFICATION</scope>
    <source>
        <strain evidence="12">JHB</strain>
    </source>
</reference>
<dbReference type="PANTHER" id="PTHR24260">
    <property type="match status" value="1"/>
</dbReference>
<dbReference type="GO" id="GO:0004252">
    <property type="term" value="F:serine-type endopeptidase activity"/>
    <property type="evidence" value="ECO:0007669"/>
    <property type="project" value="InterPro"/>
</dbReference>
<evidence type="ECO:0000256" key="6">
    <source>
        <dbReference type="ARBA" id="ARBA00023157"/>
    </source>
</evidence>
<dbReference type="GO" id="GO:0045087">
    <property type="term" value="P:innate immune response"/>
    <property type="evidence" value="ECO:0007669"/>
    <property type="project" value="UniProtKB-KW"/>
</dbReference>
<dbReference type="InterPro" id="IPR001314">
    <property type="entry name" value="Peptidase_S1A"/>
</dbReference>
<evidence type="ECO:0000256" key="8">
    <source>
        <dbReference type="ARBA" id="ARBA00024195"/>
    </source>
</evidence>
<keyword evidence="4" id="KW-0732">Signal</keyword>
<dbReference type="InterPro" id="IPR033116">
    <property type="entry name" value="TRYPSIN_SER"/>
</dbReference>
<sequence>MSNLVSYVLPGLLATDHRLRPYGGQLVPGGLSPLATASVHTGFNDRLDSPVKITIYGAQLSHIPERPEDLLQTLSTIQLQSAHHVPPPRPTFIQSNSIEIVKSLELGAKQPSRQIHFHQSHPQSTYSNPTVPFRPQQWSSHHHQTSFINHRRPYVTQPRPRLLVSNPSPYLGGQPTPSSFTIEKSIELYPDGRCTLGSGQAGDVYPGVCALCDDVSSALGFFIFGGLRAFRSEYPHMTALGWTDPSTGKPDYACGGSLISDRFVVTAAHCGQNENKIPPDVVRLGDTNLATSEDDAFAQNIKIKRFIPQPNYKRTQKYFDIALIELEHAARLDAAVCPICLWTKDNLYKFSGGLQVTGFGITDYASDPSPTLQKATLNYYDYDQCNTMLPRPRSLFRGLSSDQFCAKTPQKDTCHGDSGGPIQIELSDVNKAIPFLAGVTSFGTGCWDGSFGVYTKISSYVDWIASNVNVTVDPMECARQSECLSSRKFSDSRLSPQNNSPFFRVELRRGGQSFKQCSGALIDYRHVVTSASCTKWNGQEPTQIEANDQLINITSIVRHPRYVAGKHYNDLAVLQLEKFYNPNKIYQIVAPACVWKNDRIPEPIVFYSGSGPDSSGSDSGKITSVPLKILTAFYLENGRCAANYSEKFKDELPGGFNNDFVCAENPVELVPGICQLEPGGPISNFRRDNVVPYVYGINTLGTECGGPGNLFVATRISSYYPWIESIVLNKTSRQTSERIDTADDEFSRNAIDVVSRSVVPYEDDLVSYVLPGLLATDHRLRPYGGQLVPGGLIPLATASVHTGFNDRLDSPVKITIYGAQLSHIPERPEDLLQTLSTIQLQSAHHVPPHRPSFIQSNSIEIVKSVELGAKQPRREIHFHQSHPQSTYSNPTVPFRPQQWSSHHHQTSFINHRRPYVTQPRPRLLVSNPSPYLGGQPTPSSFTIEKSIELYPDGRCTLGSGQAGRCLPRSLCPGGGGGGLSYCNGDLLTVCCPTI</sequence>
<dbReference type="InterPro" id="IPR018114">
    <property type="entry name" value="TRYPSIN_HIS"/>
</dbReference>
<dbReference type="FunFam" id="2.40.10.10:FF:000028">
    <property type="entry name" value="Serine protease easter"/>
    <property type="match status" value="1"/>
</dbReference>
<dbReference type="GO" id="GO:0005576">
    <property type="term" value="C:extracellular region"/>
    <property type="evidence" value="ECO:0007669"/>
    <property type="project" value="UniProtKB-SubCell"/>
</dbReference>
<dbReference type="GO" id="GO:0006508">
    <property type="term" value="P:proteolysis"/>
    <property type="evidence" value="ECO:0007669"/>
    <property type="project" value="UniProtKB-KW"/>
</dbReference>
<dbReference type="AlphaFoldDB" id="B0WXA3"/>
<evidence type="ECO:0000256" key="4">
    <source>
        <dbReference type="ARBA" id="ARBA00022729"/>
    </source>
</evidence>
<dbReference type="Pfam" id="PF00089">
    <property type="entry name" value="Trypsin"/>
    <property type="match status" value="2"/>
</dbReference>
<comment type="subcellular location">
    <subcellularLocation>
        <location evidence="1">Secreted</location>
    </subcellularLocation>
</comment>
<dbReference type="EnsemblMetazoa" id="CPIJ011477-RA">
    <property type="protein sequence ID" value="CPIJ011477-PA"/>
    <property type="gene ID" value="CPIJ011477"/>
</dbReference>
<evidence type="ECO:0000313" key="13">
    <source>
        <dbReference type="Proteomes" id="UP000002320"/>
    </source>
</evidence>
<feature type="domain" description="Peptidase S1" evidence="10">
    <location>
        <begin position="223"/>
        <end position="469"/>
    </location>
</feature>
<keyword evidence="2" id="KW-0964">Secreted</keyword>
<evidence type="ECO:0000259" key="10">
    <source>
        <dbReference type="PROSITE" id="PS50240"/>
    </source>
</evidence>
<evidence type="ECO:0000256" key="5">
    <source>
        <dbReference type="ARBA" id="ARBA00022859"/>
    </source>
</evidence>
<dbReference type="VEuPathDB" id="VectorBase:CQUJHB009954"/>
<dbReference type="OrthoDB" id="7720246at2759"/>
<evidence type="ECO:0000313" key="11">
    <source>
        <dbReference type="EMBL" id="EDS36364.1"/>
    </source>
</evidence>
<dbReference type="InterPro" id="IPR043504">
    <property type="entry name" value="Peptidase_S1_PA_chymotrypsin"/>
</dbReference>
<dbReference type="PROSITE" id="PS00135">
    <property type="entry name" value="TRYPSIN_SER"/>
    <property type="match status" value="1"/>
</dbReference>
<keyword evidence="6" id="KW-1015">Disulfide bond</keyword>
<dbReference type="InterPro" id="IPR001254">
    <property type="entry name" value="Trypsin_dom"/>
</dbReference>
<name>B0WXA3_CULQU</name>
<dbReference type="SMART" id="SM00020">
    <property type="entry name" value="Tryp_SPc"/>
    <property type="match status" value="2"/>
</dbReference>
<dbReference type="Proteomes" id="UP000002320">
    <property type="component" value="Unassembled WGS sequence"/>
</dbReference>
<dbReference type="PRINTS" id="PR00722">
    <property type="entry name" value="CHYMOTRYPSIN"/>
</dbReference>
<gene>
    <name evidence="12" type="primary">6044517</name>
    <name evidence="11" type="ORF">CpipJ_CPIJ011477</name>
</gene>
<evidence type="ECO:0000256" key="2">
    <source>
        <dbReference type="ARBA" id="ARBA00022525"/>
    </source>
</evidence>
<dbReference type="InterPro" id="IPR009003">
    <property type="entry name" value="Peptidase_S1_PA"/>
</dbReference>